<evidence type="ECO:0000256" key="1">
    <source>
        <dbReference type="SAM" id="Phobius"/>
    </source>
</evidence>
<accession>A0A9D2LVI7</accession>
<keyword evidence="1" id="KW-1133">Transmembrane helix</keyword>
<keyword evidence="1" id="KW-0472">Membrane</keyword>
<gene>
    <name evidence="2" type="ORF">IAA06_14315</name>
</gene>
<keyword evidence="1" id="KW-0812">Transmembrane</keyword>
<protein>
    <submittedName>
        <fullName evidence="2">Uncharacterized protein</fullName>
    </submittedName>
</protein>
<reference evidence="2" key="1">
    <citation type="journal article" date="2021" name="PeerJ">
        <title>Extensive microbial diversity within the chicken gut microbiome revealed by metagenomics and culture.</title>
        <authorList>
            <person name="Gilroy R."/>
            <person name="Ravi A."/>
            <person name="Getino M."/>
            <person name="Pursley I."/>
            <person name="Horton D.L."/>
            <person name="Alikhan N.F."/>
            <person name="Baker D."/>
            <person name="Gharbi K."/>
            <person name="Hall N."/>
            <person name="Watson M."/>
            <person name="Adriaenssens E.M."/>
            <person name="Foster-Nyarko E."/>
            <person name="Jarju S."/>
            <person name="Secka A."/>
            <person name="Antonio M."/>
            <person name="Oren A."/>
            <person name="Chaudhuri R.R."/>
            <person name="La Ragione R."/>
            <person name="Hildebrand F."/>
            <person name="Pallen M.J."/>
        </authorList>
    </citation>
    <scope>NUCLEOTIDE SEQUENCE</scope>
    <source>
        <strain evidence="2">ChiSjej1B19-5720</strain>
    </source>
</reference>
<dbReference type="Proteomes" id="UP000823842">
    <property type="component" value="Unassembled WGS sequence"/>
</dbReference>
<feature type="transmembrane region" description="Helical" evidence="1">
    <location>
        <begin position="36"/>
        <end position="61"/>
    </location>
</feature>
<evidence type="ECO:0000313" key="2">
    <source>
        <dbReference type="EMBL" id="HJB29944.1"/>
    </source>
</evidence>
<sequence>PENFCILIAFVYSIGRLVNTISLFRFDEDSWQELVLYPVLILVVFLALMILLLNFSLNIYISRRCHNIEKTYLRKKGKNINELFNNLGRICDQQHTQFYPLISSDTDFTDLNEKVLYSIELLFDLSREYTGRKSDNIFFSIQEHKGFLILSSCSDYQTASRNIRKKAVSLIKNTFFELLFNRVIKSCRGRVQYLDNTPLSKHIRVVIPLSLNTGA</sequence>
<proteinExistence type="predicted"/>
<dbReference type="AlphaFoldDB" id="A0A9D2LVI7"/>
<comment type="caution">
    <text evidence="2">The sequence shown here is derived from an EMBL/GenBank/DDBJ whole genome shotgun (WGS) entry which is preliminary data.</text>
</comment>
<reference evidence="2" key="2">
    <citation type="submission" date="2021-04" db="EMBL/GenBank/DDBJ databases">
        <authorList>
            <person name="Gilroy R."/>
        </authorList>
    </citation>
    <scope>NUCLEOTIDE SEQUENCE</scope>
    <source>
        <strain evidence="2">ChiSjej1B19-5720</strain>
    </source>
</reference>
<name>A0A9D2LVI7_9FIRM</name>
<dbReference type="EMBL" id="DWYZ01000275">
    <property type="protein sequence ID" value="HJB29944.1"/>
    <property type="molecule type" value="Genomic_DNA"/>
</dbReference>
<evidence type="ECO:0000313" key="3">
    <source>
        <dbReference type="Proteomes" id="UP000823842"/>
    </source>
</evidence>
<feature type="non-terminal residue" evidence="2">
    <location>
        <position position="1"/>
    </location>
</feature>
<organism evidence="2 3">
    <name type="scientific">Candidatus Blautia faecavium</name>
    <dbReference type="NCBI Taxonomy" id="2838487"/>
    <lineage>
        <taxon>Bacteria</taxon>
        <taxon>Bacillati</taxon>
        <taxon>Bacillota</taxon>
        <taxon>Clostridia</taxon>
        <taxon>Lachnospirales</taxon>
        <taxon>Lachnospiraceae</taxon>
        <taxon>Blautia</taxon>
    </lineage>
</organism>